<evidence type="ECO:0000256" key="5">
    <source>
        <dbReference type="ARBA" id="ARBA00022692"/>
    </source>
</evidence>
<sequence length="952" mass="106234">MQLTSGALFEHTNCLLNRRNRYQFLATFLVNISTFAHGIGIGWMSPVMRQLQTPESPLSFEVFVEELSWIGSLLGIGSVIGNLLAGFLQDRIGRKPIMFALTVPYVCFWLLSYFAQSVEYLYLARLLAGITGGGGYIVFPIFISEISDARVRGRLSSFVMLSVNMGVLVGYILSTNVGYFTAPFCIIPLPICYFISNLFLPETPFHLINKGKFGAAEKSFRFYKNVRDDDKRSMLEFEDMKLKLTKERALNVNAFNYKDFATRPALKAYAVAMVLILSNQFTGTFCFITYMSDTFALSHTTLDISMCTIVIGAVQIVGTYTTTLICDRFGRKILLLISTLGAGICLATFGCFTYLAQLYDLSVLGWLPLVLLSLDVFLCNIGLVGVFFVVLVEVMPAKIRSVAVSTFVVILSCTVFVSLKIFPLCMQYWGISITMWSSSLVAFVSFVYFLLFLDETKGKSLLDSSLWQHVPQHSSLQPIKVNGKPGEFYKMLVKFFEQPNCLLNHRNRYQLLATMLINLICISHGIGIGWLSPILRKLQSDESPLTFQLSITEISWVGSAVGLGAVVGNALMGLLLPRIGSRLCLLLVAIPHSCLWFLVFFAEGAEYLFIGRFLAGISSGGMYISHPIFLSEISDAKIRGSLGAMIMVSVNVGILLGYILGTHLAYHIVPFVVLIFPIIYFISTLLIIRDSPMHLIRKGKYKEAEQSFRYYKNIKDSDQLGALTEFEEMKQTLTQSDKNSDKVTLKDFLTRPALKAYCSAAVLLIVNQFSGLFAMVNYMSDIFALSGSSMDPDTCTIIIGIVQILGTCATTVLCDIWGRRILLVVSSAGVAFSLTCFGLFTYYAQWYDLSEWSWVPLFFMSLYIFLGNIGLIGCFFVLLVEMFPVKIRARAASIAIIICSSFVFIMLNIFPLCMNLWGVPATMWSCAGITALGFIFFIFFLKETKGKSMLED</sequence>
<dbReference type="InterPro" id="IPR020846">
    <property type="entry name" value="MFS_dom"/>
</dbReference>
<dbReference type="InterPro" id="IPR036259">
    <property type="entry name" value="MFS_trans_sf"/>
</dbReference>
<evidence type="ECO:0000256" key="1">
    <source>
        <dbReference type="ARBA" id="ARBA00004651"/>
    </source>
</evidence>
<dbReference type="InterPro" id="IPR005829">
    <property type="entry name" value="Sugar_transporter_CS"/>
</dbReference>
<feature type="transmembrane region" description="Helical" evidence="8">
    <location>
        <begin position="402"/>
        <end position="422"/>
    </location>
</feature>
<feature type="transmembrane region" description="Helical" evidence="8">
    <location>
        <begin position="511"/>
        <end position="534"/>
    </location>
</feature>
<feature type="transmembrane region" description="Helical" evidence="8">
    <location>
        <begin position="179"/>
        <end position="200"/>
    </location>
</feature>
<keyword evidence="3" id="KW-1003">Cell membrane</keyword>
<feature type="transmembrane region" description="Helical" evidence="8">
    <location>
        <begin position="666"/>
        <end position="688"/>
    </location>
</feature>
<feature type="transmembrane region" description="Helical" evidence="8">
    <location>
        <begin position="67"/>
        <end position="85"/>
    </location>
</feature>
<dbReference type="GO" id="GO:0051119">
    <property type="term" value="F:sugar transmembrane transporter activity"/>
    <property type="evidence" value="ECO:0007669"/>
    <property type="project" value="InterPro"/>
</dbReference>
<accession>B4LTH7</accession>
<dbReference type="Proteomes" id="UP000008792">
    <property type="component" value="Unassembled WGS sequence"/>
</dbReference>
<protein>
    <recommendedName>
        <fullName evidence="9">Major facilitator superfamily (MFS) profile domain-containing protein</fullName>
    </recommendedName>
</protein>
<feature type="transmembrane region" description="Helical" evidence="8">
    <location>
        <begin position="756"/>
        <end position="776"/>
    </location>
</feature>
<dbReference type="SUPFAM" id="SSF103473">
    <property type="entry name" value="MFS general substrate transporter"/>
    <property type="match status" value="2"/>
</dbReference>
<feature type="transmembrane region" description="Helical" evidence="8">
    <location>
        <begin position="333"/>
        <end position="355"/>
    </location>
</feature>
<keyword evidence="2" id="KW-0813">Transport</keyword>
<dbReference type="PROSITE" id="PS00217">
    <property type="entry name" value="SUGAR_TRANSPORT_2"/>
    <property type="match status" value="2"/>
</dbReference>
<dbReference type="PROSITE" id="PS50850">
    <property type="entry name" value="MFS"/>
    <property type="match status" value="2"/>
</dbReference>
<feature type="transmembrane region" description="Helical" evidence="8">
    <location>
        <begin position="97"/>
        <end position="116"/>
    </location>
</feature>
<feature type="transmembrane region" description="Helical" evidence="8">
    <location>
        <begin position="608"/>
        <end position="630"/>
    </location>
</feature>
<feature type="transmembrane region" description="Helical" evidence="8">
    <location>
        <begin position="583"/>
        <end position="602"/>
    </location>
</feature>
<feature type="domain" description="Major facilitator superfamily (MFS) profile" evidence="9">
    <location>
        <begin position="26"/>
        <end position="457"/>
    </location>
</feature>
<feature type="transmembrane region" description="Helical" evidence="8">
    <location>
        <begin position="821"/>
        <end position="845"/>
    </location>
</feature>
<dbReference type="PANTHER" id="PTHR48021">
    <property type="match status" value="1"/>
</dbReference>
<gene>
    <name evidence="10" type="primary">Dvir\GJ17186</name>
    <name evidence="10" type="ORF">Dvir_GJ17186</name>
</gene>
<evidence type="ECO:0000313" key="11">
    <source>
        <dbReference type="Proteomes" id="UP000008792"/>
    </source>
</evidence>
<dbReference type="STRING" id="7244.B4LTH7"/>
<feature type="transmembrane region" description="Helical" evidence="8">
    <location>
        <begin position="796"/>
        <end position="814"/>
    </location>
</feature>
<dbReference type="OrthoDB" id="8120565at2759"/>
<feature type="transmembrane region" description="Helical" evidence="8">
    <location>
        <begin position="122"/>
        <end position="143"/>
    </location>
</feature>
<evidence type="ECO:0000256" key="8">
    <source>
        <dbReference type="SAM" id="Phobius"/>
    </source>
</evidence>
<dbReference type="InParanoid" id="B4LTH7"/>
<name>B4LTH7_DROVI</name>
<dbReference type="eggNOG" id="KOG0254">
    <property type="taxonomic scope" value="Eukaryota"/>
</dbReference>
<feature type="transmembrane region" description="Helical" evidence="8">
    <location>
        <begin position="302"/>
        <end position="321"/>
    </location>
</feature>
<dbReference type="FunFam" id="1.20.1250.20:FF:000218">
    <property type="entry name" value="facilitated trehalose transporter Tret1"/>
    <property type="match status" value="2"/>
</dbReference>
<evidence type="ECO:0000256" key="2">
    <source>
        <dbReference type="ARBA" id="ARBA00022448"/>
    </source>
</evidence>
<dbReference type="InterPro" id="IPR005828">
    <property type="entry name" value="MFS_sugar_transport-like"/>
</dbReference>
<dbReference type="PANTHER" id="PTHR48021:SF33">
    <property type="entry name" value="AT22075P-RELATED"/>
    <property type="match status" value="1"/>
</dbReference>
<organism evidence="10 11">
    <name type="scientific">Drosophila virilis</name>
    <name type="common">Fruit fly</name>
    <dbReference type="NCBI Taxonomy" id="7244"/>
    <lineage>
        <taxon>Eukaryota</taxon>
        <taxon>Metazoa</taxon>
        <taxon>Ecdysozoa</taxon>
        <taxon>Arthropoda</taxon>
        <taxon>Hexapoda</taxon>
        <taxon>Insecta</taxon>
        <taxon>Pterygota</taxon>
        <taxon>Neoptera</taxon>
        <taxon>Endopterygota</taxon>
        <taxon>Diptera</taxon>
        <taxon>Brachycera</taxon>
        <taxon>Muscomorpha</taxon>
        <taxon>Ephydroidea</taxon>
        <taxon>Drosophilidae</taxon>
        <taxon>Drosophila</taxon>
    </lineage>
</organism>
<dbReference type="EMBL" id="CH940649">
    <property type="protein sequence ID" value="EDW63947.2"/>
    <property type="molecule type" value="Genomic_DNA"/>
</dbReference>
<keyword evidence="11" id="KW-1185">Reference proteome</keyword>
<evidence type="ECO:0000256" key="6">
    <source>
        <dbReference type="ARBA" id="ARBA00022989"/>
    </source>
</evidence>
<proteinExistence type="predicted"/>
<reference evidence="10 11" key="1">
    <citation type="journal article" date="2007" name="Nature">
        <title>Evolution of genes and genomes on the Drosophila phylogeny.</title>
        <authorList>
            <consortium name="Drosophila 12 Genomes Consortium"/>
            <person name="Clark A.G."/>
            <person name="Eisen M.B."/>
            <person name="Smith D.R."/>
            <person name="Bergman C.M."/>
            <person name="Oliver B."/>
            <person name="Markow T.A."/>
            <person name="Kaufman T.C."/>
            <person name="Kellis M."/>
            <person name="Gelbart W."/>
            <person name="Iyer V.N."/>
            <person name="Pollard D.A."/>
            <person name="Sackton T.B."/>
            <person name="Larracuente A.M."/>
            <person name="Singh N.D."/>
            <person name="Abad J.P."/>
            <person name="Abt D.N."/>
            <person name="Adryan B."/>
            <person name="Aguade M."/>
            <person name="Akashi H."/>
            <person name="Anderson W.W."/>
            <person name="Aquadro C.F."/>
            <person name="Ardell D.H."/>
            <person name="Arguello R."/>
            <person name="Artieri C.G."/>
            <person name="Barbash D.A."/>
            <person name="Barker D."/>
            <person name="Barsanti P."/>
            <person name="Batterham P."/>
            <person name="Batzoglou S."/>
            <person name="Begun D."/>
            <person name="Bhutkar A."/>
            <person name="Blanco E."/>
            <person name="Bosak S.A."/>
            <person name="Bradley R.K."/>
            <person name="Brand A.D."/>
            <person name="Brent M.R."/>
            <person name="Brooks A.N."/>
            <person name="Brown R.H."/>
            <person name="Butlin R.K."/>
            <person name="Caggese C."/>
            <person name="Calvi B.R."/>
            <person name="Bernardo de Carvalho A."/>
            <person name="Caspi A."/>
            <person name="Castrezana S."/>
            <person name="Celniker S.E."/>
            <person name="Chang J.L."/>
            <person name="Chapple C."/>
            <person name="Chatterji S."/>
            <person name="Chinwalla A."/>
            <person name="Civetta A."/>
            <person name="Clifton S.W."/>
            <person name="Comeron J.M."/>
            <person name="Costello J.C."/>
            <person name="Coyne J.A."/>
            <person name="Daub J."/>
            <person name="David R.G."/>
            <person name="Delcher A.L."/>
            <person name="Delehaunty K."/>
            <person name="Do C.B."/>
            <person name="Ebling H."/>
            <person name="Edwards K."/>
            <person name="Eickbush T."/>
            <person name="Evans J.D."/>
            <person name="Filipski A."/>
            <person name="Findeiss S."/>
            <person name="Freyhult E."/>
            <person name="Fulton L."/>
            <person name="Fulton R."/>
            <person name="Garcia A.C."/>
            <person name="Gardiner A."/>
            <person name="Garfield D.A."/>
            <person name="Garvin B.E."/>
            <person name="Gibson G."/>
            <person name="Gilbert D."/>
            <person name="Gnerre S."/>
            <person name="Godfrey J."/>
            <person name="Good R."/>
            <person name="Gotea V."/>
            <person name="Gravely B."/>
            <person name="Greenberg A.J."/>
            <person name="Griffiths-Jones S."/>
            <person name="Gross S."/>
            <person name="Guigo R."/>
            <person name="Gustafson E.A."/>
            <person name="Haerty W."/>
            <person name="Hahn M.W."/>
            <person name="Halligan D.L."/>
            <person name="Halpern A.L."/>
            <person name="Halter G.M."/>
            <person name="Han M.V."/>
            <person name="Heger A."/>
            <person name="Hillier L."/>
            <person name="Hinrichs A.S."/>
            <person name="Holmes I."/>
            <person name="Hoskins R.A."/>
            <person name="Hubisz M.J."/>
            <person name="Hultmark D."/>
            <person name="Huntley M.A."/>
            <person name="Jaffe D.B."/>
            <person name="Jagadeeshan S."/>
            <person name="Jeck W.R."/>
            <person name="Johnson J."/>
            <person name="Jones C.D."/>
            <person name="Jordan W.C."/>
            <person name="Karpen G.H."/>
            <person name="Kataoka E."/>
            <person name="Keightley P.D."/>
            <person name="Kheradpour P."/>
            <person name="Kirkness E.F."/>
            <person name="Koerich L.B."/>
            <person name="Kristiansen K."/>
            <person name="Kudrna D."/>
            <person name="Kulathinal R.J."/>
            <person name="Kumar S."/>
            <person name="Kwok R."/>
            <person name="Lander E."/>
            <person name="Langley C.H."/>
            <person name="Lapoint R."/>
            <person name="Lazzaro B.P."/>
            <person name="Lee S.J."/>
            <person name="Levesque L."/>
            <person name="Li R."/>
            <person name="Lin C.F."/>
            <person name="Lin M.F."/>
            <person name="Lindblad-Toh K."/>
            <person name="Llopart A."/>
            <person name="Long M."/>
            <person name="Low L."/>
            <person name="Lozovsky E."/>
            <person name="Lu J."/>
            <person name="Luo M."/>
            <person name="Machado C.A."/>
            <person name="Makalowski W."/>
            <person name="Marzo M."/>
            <person name="Matsuda M."/>
            <person name="Matzkin L."/>
            <person name="McAllister B."/>
            <person name="McBride C.S."/>
            <person name="McKernan B."/>
            <person name="McKernan K."/>
            <person name="Mendez-Lago M."/>
            <person name="Minx P."/>
            <person name="Mollenhauer M.U."/>
            <person name="Montooth K."/>
            <person name="Mount S.M."/>
            <person name="Mu X."/>
            <person name="Myers E."/>
            <person name="Negre B."/>
            <person name="Newfeld S."/>
            <person name="Nielsen R."/>
            <person name="Noor M.A."/>
            <person name="O'Grady P."/>
            <person name="Pachter L."/>
            <person name="Papaceit M."/>
            <person name="Parisi M.J."/>
            <person name="Parisi M."/>
            <person name="Parts L."/>
            <person name="Pedersen J.S."/>
            <person name="Pesole G."/>
            <person name="Phillippy A.M."/>
            <person name="Ponting C.P."/>
            <person name="Pop M."/>
            <person name="Porcelli D."/>
            <person name="Powell J.R."/>
            <person name="Prohaska S."/>
            <person name="Pruitt K."/>
            <person name="Puig M."/>
            <person name="Quesneville H."/>
            <person name="Ram K.R."/>
            <person name="Rand D."/>
            <person name="Rasmussen M.D."/>
            <person name="Reed L.K."/>
            <person name="Reenan R."/>
            <person name="Reily A."/>
            <person name="Remington K.A."/>
            <person name="Rieger T.T."/>
            <person name="Ritchie M.G."/>
            <person name="Robin C."/>
            <person name="Rogers Y.H."/>
            <person name="Rohde C."/>
            <person name="Rozas J."/>
            <person name="Rubenfield M.J."/>
            <person name="Ruiz A."/>
            <person name="Russo S."/>
            <person name="Salzberg S.L."/>
            <person name="Sanchez-Gracia A."/>
            <person name="Saranga D.J."/>
            <person name="Sato H."/>
            <person name="Schaeffer S.W."/>
            <person name="Schatz M.C."/>
            <person name="Schlenke T."/>
            <person name="Schwartz R."/>
            <person name="Segarra C."/>
            <person name="Singh R.S."/>
            <person name="Sirot L."/>
            <person name="Sirota M."/>
            <person name="Sisneros N.B."/>
            <person name="Smith C.D."/>
            <person name="Smith T.F."/>
            <person name="Spieth J."/>
            <person name="Stage D.E."/>
            <person name="Stark A."/>
            <person name="Stephan W."/>
            <person name="Strausberg R.L."/>
            <person name="Strempel S."/>
            <person name="Sturgill D."/>
            <person name="Sutton G."/>
            <person name="Sutton G.G."/>
            <person name="Tao W."/>
            <person name="Teichmann S."/>
            <person name="Tobari Y.N."/>
            <person name="Tomimura Y."/>
            <person name="Tsolas J.M."/>
            <person name="Valente V.L."/>
            <person name="Venter E."/>
            <person name="Venter J.C."/>
            <person name="Vicario S."/>
            <person name="Vieira F.G."/>
            <person name="Vilella A.J."/>
            <person name="Villasante A."/>
            <person name="Walenz B."/>
            <person name="Wang J."/>
            <person name="Wasserman M."/>
            <person name="Watts T."/>
            <person name="Wilson D."/>
            <person name="Wilson R.K."/>
            <person name="Wing R.A."/>
            <person name="Wolfner M.F."/>
            <person name="Wong A."/>
            <person name="Wong G.K."/>
            <person name="Wu C.I."/>
            <person name="Wu G."/>
            <person name="Yamamoto D."/>
            <person name="Yang H.P."/>
            <person name="Yang S.P."/>
            <person name="Yorke J.A."/>
            <person name="Yoshida K."/>
            <person name="Zdobnov E."/>
            <person name="Zhang P."/>
            <person name="Zhang Y."/>
            <person name="Zimin A.V."/>
            <person name="Baldwin J."/>
            <person name="Abdouelleil A."/>
            <person name="Abdulkadir J."/>
            <person name="Abebe A."/>
            <person name="Abera B."/>
            <person name="Abreu J."/>
            <person name="Acer S.C."/>
            <person name="Aftuck L."/>
            <person name="Alexander A."/>
            <person name="An P."/>
            <person name="Anderson E."/>
            <person name="Anderson S."/>
            <person name="Arachi H."/>
            <person name="Azer M."/>
            <person name="Bachantsang P."/>
            <person name="Barry A."/>
            <person name="Bayul T."/>
            <person name="Berlin A."/>
            <person name="Bessette D."/>
            <person name="Bloom T."/>
            <person name="Blye J."/>
            <person name="Boguslavskiy L."/>
            <person name="Bonnet C."/>
            <person name="Boukhgalter B."/>
            <person name="Bourzgui I."/>
            <person name="Brown A."/>
            <person name="Cahill P."/>
            <person name="Channer S."/>
            <person name="Cheshatsang Y."/>
            <person name="Chuda L."/>
            <person name="Citroen M."/>
            <person name="Collymore A."/>
            <person name="Cooke P."/>
            <person name="Costello M."/>
            <person name="D'Aco K."/>
            <person name="Daza R."/>
            <person name="De Haan G."/>
            <person name="DeGray S."/>
            <person name="DeMaso C."/>
            <person name="Dhargay N."/>
            <person name="Dooley K."/>
            <person name="Dooley E."/>
            <person name="Doricent M."/>
            <person name="Dorje P."/>
            <person name="Dorjee K."/>
            <person name="Dupes A."/>
            <person name="Elong R."/>
            <person name="Falk J."/>
            <person name="Farina A."/>
            <person name="Faro S."/>
            <person name="Ferguson D."/>
            <person name="Fisher S."/>
            <person name="Foley C.D."/>
            <person name="Franke A."/>
            <person name="Friedrich D."/>
            <person name="Gadbois L."/>
            <person name="Gearin G."/>
            <person name="Gearin C.R."/>
            <person name="Giannoukos G."/>
            <person name="Goode T."/>
            <person name="Graham J."/>
            <person name="Grandbois E."/>
            <person name="Grewal S."/>
            <person name="Gyaltsen K."/>
            <person name="Hafez N."/>
            <person name="Hagos B."/>
            <person name="Hall J."/>
            <person name="Henson C."/>
            <person name="Hollinger A."/>
            <person name="Honan T."/>
            <person name="Huard M.D."/>
            <person name="Hughes L."/>
            <person name="Hurhula B."/>
            <person name="Husby M.E."/>
            <person name="Kamat A."/>
            <person name="Kanga B."/>
            <person name="Kashin S."/>
            <person name="Khazanovich D."/>
            <person name="Kisner P."/>
            <person name="Lance K."/>
            <person name="Lara M."/>
            <person name="Lee W."/>
            <person name="Lennon N."/>
            <person name="Letendre F."/>
            <person name="LeVine R."/>
            <person name="Lipovsky A."/>
            <person name="Liu X."/>
            <person name="Liu J."/>
            <person name="Liu S."/>
            <person name="Lokyitsang T."/>
            <person name="Lokyitsang Y."/>
            <person name="Lubonja R."/>
            <person name="Lui A."/>
            <person name="MacDonald P."/>
            <person name="Magnisalis V."/>
            <person name="Maru K."/>
            <person name="Matthews C."/>
            <person name="McCusker W."/>
            <person name="McDonough S."/>
            <person name="Mehta T."/>
            <person name="Meldrim J."/>
            <person name="Meneus L."/>
            <person name="Mihai O."/>
            <person name="Mihalev A."/>
            <person name="Mihova T."/>
            <person name="Mittelman R."/>
            <person name="Mlenga V."/>
            <person name="Montmayeur A."/>
            <person name="Mulrain L."/>
            <person name="Navidi A."/>
            <person name="Naylor J."/>
            <person name="Negash T."/>
            <person name="Nguyen T."/>
            <person name="Nguyen N."/>
            <person name="Nicol R."/>
            <person name="Norbu C."/>
            <person name="Norbu N."/>
            <person name="Novod N."/>
            <person name="O'Neill B."/>
            <person name="Osman S."/>
            <person name="Markiewicz E."/>
            <person name="Oyono O.L."/>
            <person name="Patti C."/>
            <person name="Phunkhang P."/>
            <person name="Pierre F."/>
            <person name="Priest M."/>
            <person name="Raghuraman S."/>
            <person name="Rege F."/>
            <person name="Reyes R."/>
            <person name="Rise C."/>
            <person name="Rogov P."/>
            <person name="Ross K."/>
            <person name="Ryan E."/>
            <person name="Settipalli S."/>
            <person name="Shea T."/>
            <person name="Sherpa N."/>
            <person name="Shi L."/>
            <person name="Shih D."/>
            <person name="Sparrow T."/>
            <person name="Spaulding J."/>
            <person name="Stalker J."/>
            <person name="Stange-Thomann N."/>
            <person name="Stavropoulos S."/>
            <person name="Stone C."/>
            <person name="Strader C."/>
            <person name="Tesfaye S."/>
            <person name="Thomson T."/>
            <person name="Thoulutsang Y."/>
            <person name="Thoulutsang D."/>
            <person name="Topham K."/>
            <person name="Topping I."/>
            <person name="Tsamla T."/>
            <person name="Vassiliev H."/>
            <person name="Vo A."/>
            <person name="Wangchuk T."/>
            <person name="Wangdi T."/>
            <person name="Weiand M."/>
            <person name="Wilkinson J."/>
            <person name="Wilson A."/>
            <person name="Yadav S."/>
            <person name="Young G."/>
            <person name="Yu Q."/>
            <person name="Zembek L."/>
            <person name="Zhong D."/>
            <person name="Zimmer A."/>
            <person name="Zwirko Z."/>
            <person name="Jaffe D.B."/>
            <person name="Alvarez P."/>
            <person name="Brockman W."/>
            <person name="Butler J."/>
            <person name="Chin C."/>
            <person name="Gnerre S."/>
            <person name="Grabherr M."/>
            <person name="Kleber M."/>
            <person name="Mauceli E."/>
            <person name="MacCallum I."/>
        </authorList>
    </citation>
    <scope>NUCLEOTIDE SEQUENCE [LARGE SCALE GENOMIC DNA]</scope>
    <source>
        <strain evidence="11">Tucson 15010-1051.87</strain>
    </source>
</reference>
<keyword evidence="6 8" id="KW-1133">Transmembrane helix</keyword>
<dbReference type="CDD" id="cd17358">
    <property type="entry name" value="MFS_GLUT6_8_Class3_like"/>
    <property type="match status" value="2"/>
</dbReference>
<feature type="transmembrane region" description="Helical" evidence="8">
    <location>
        <begin position="428"/>
        <end position="453"/>
    </location>
</feature>
<feature type="transmembrane region" description="Helical" evidence="8">
    <location>
        <begin position="268"/>
        <end position="290"/>
    </location>
</feature>
<evidence type="ECO:0000256" key="7">
    <source>
        <dbReference type="ARBA" id="ARBA00023136"/>
    </source>
</evidence>
<keyword evidence="4" id="KW-0762">Sugar transport</keyword>
<evidence type="ECO:0000259" key="9">
    <source>
        <dbReference type="PROSITE" id="PS50850"/>
    </source>
</evidence>
<keyword evidence="7 8" id="KW-0472">Membrane</keyword>
<feature type="transmembrane region" description="Helical" evidence="8">
    <location>
        <begin position="922"/>
        <end position="941"/>
    </location>
</feature>
<keyword evidence="5 8" id="KW-0812">Transmembrane</keyword>
<feature type="transmembrane region" description="Helical" evidence="8">
    <location>
        <begin position="857"/>
        <end position="879"/>
    </location>
</feature>
<evidence type="ECO:0000256" key="3">
    <source>
        <dbReference type="ARBA" id="ARBA00022475"/>
    </source>
</evidence>
<feature type="transmembrane region" description="Helical" evidence="8">
    <location>
        <begin position="24"/>
        <end position="47"/>
    </location>
</feature>
<dbReference type="HOGENOM" id="CLU_001265_30_5_1"/>
<feature type="transmembrane region" description="Helical" evidence="8">
    <location>
        <begin position="642"/>
        <end position="660"/>
    </location>
</feature>
<dbReference type="AlphaFoldDB" id="B4LTH7"/>
<feature type="transmembrane region" description="Helical" evidence="8">
    <location>
        <begin position="554"/>
        <end position="576"/>
    </location>
</feature>
<feature type="transmembrane region" description="Helical" evidence="8">
    <location>
        <begin position="155"/>
        <end position="173"/>
    </location>
</feature>
<dbReference type="InterPro" id="IPR044775">
    <property type="entry name" value="MFS_ERD6/Tret1-like"/>
</dbReference>
<evidence type="ECO:0000313" key="10">
    <source>
        <dbReference type="EMBL" id="EDW63947.2"/>
    </source>
</evidence>
<dbReference type="Pfam" id="PF00083">
    <property type="entry name" value="Sugar_tr"/>
    <property type="match status" value="2"/>
</dbReference>
<feature type="transmembrane region" description="Helical" evidence="8">
    <location>
        <begin position="367"/>
        <end position="390"/>
    </location>
</feature>
<evidence type="ECO:0000256" key="4">
    <source>
        <dbReference type="ARBA" id="ARBA00022597"/>
    </source>
</evidence>
<dbReference type="GO" id="GO:0005886">
    <property type="term" value="C:plasma membrane"/>
    <property type="evidence" value="ECO:0007669"/>
    <property type="project" value="UniProtKB-SubCell"/>
</dbReference>
<dbReference type="Gene3D" id="1.20.1250.20">
    <property type="entry name" value="MFS general substrate transporter like domains"/>
    <property type="match status" value="2"/>
</dbReference>
<feature type="domain" description="Major facilitator superfamily (MFS) profile" evidence="9">
    <location>
        <begin position="513"/>
        <end position="945"/>
    </location>
</feature>
<dbReference type="InterPro" id="IPR050549">
    <property type="entry name" value="MFS_Trehalose_Transporter"/>
</dbReference>
<feature type="transmembrane region" description="Helical" evidence="8">
    <location>
        <begin position="891"/>
        <end position="910"/>
    </location>
</feature>
<comment type="subcellular location">
    <subcellularLocation>
        <location evidence="1">Cell membrane</location>
        <topology evidence="1">Multi-pass membrane protein</topology>
    </subcellularLocation>
</comment>